<evidence type="ECO:0000256" key="1">
    <source>
        <dbReference type="ARBA" id="ARBA00001974"/>
    </source>
</evidence>
<dbReference type="Pfam" id="PF21274">
    <property type="entry name" value="Rng_hyd_C"/>
    <property type="match status" value="1"/>
</dbReference>
<keyword evidence="3" id="KW-0274">FAD</keyword>
<feature type="domain" description="FAD-binding" evidence="4">
    <location>
        <begin position="6"/>
        <end position="356"/>
    </location>
</feature>
<name>A0A5N8X9R4_9ACTN</name>
<dbReference type="PANTHER" id="PTHR43004:SF19">
    <property type="entry name" value="BINDING MONOOXYGENASE, PUTATIVE (JCVI)-RELATED"/>
    <property type="match status" value="1"/>
</dbReference>
<organism evidence="5 6">
    <name type="scientific">Streptomyces spongiae</name>
    <dbReference type="NCBI Taxonomy" id="565072"/>
    <lineage>
        <taxon>Bacteria</taxon>
        <taxon>Bacillati</taxon>
        <taxon>Actinomycetota</taxon>
        <taxon>Actinomycetes</taxon>
        <taxon>Kitasatosporales</taxon>
        <taxon>Streptomycetaceae</taxon>
        <taxon>Streptomyces</taxon>
    </lineage>
</organism>
<dbReference type="InterPro" id="IPR050641">
    <property type="entry name" value="RIFMO-like"/>
</dbReference>
<dbReference type="AlphaFoldDB" id="A0A5N8X9R4"/>
<evidence type="ECO:0000259" key="4">
    <source>
        <dbReference type="Pfam" id="PF01494"/>
    </source>
</evidence>
<evidence type="ECO:0000256" key="3">
    <source>
        <dbReference type="ARBA" id="ARBA00022827"/>
    </source>
</evidence>
<evidence type="ECO:0000313" key="5">
    <source>
        <dbReference type="EMBL" id="MPY56182.1"/>
    </source>
</evidence>
<dbReference type="InterPro" id="IPR036188">
    <property type="entry name" value="FAD/NAD-bd_sf"/>
</dbReference>
<dbReference type="OrthoDB" id="8670884at2"/>
<gene>
    <name evidence="5" type="ORF">FNH08_03025</name>
</gene>
<keyword evidence="2" id="KW-0285">Flavoprotein</keyword>
<dbReference type="GO" id="GO:0071949">
    <property type="term" value="F:FAD binding"/>
    <property type="evidence" value="ECO:0007669"/>
    <property type="project" value="InterPro"/>
</dbReference>
<dbReference type="Gene3D" id="3.50.50.60">
    <property type="entry name" value="FAD/NAD(P)-binding domain"/>
    <property type="match status" value="1"/>
</dbReference>
<dbReference type="Proteomes" id="UP000400924">
    <property type="component" value="Unassembled WGS sequence"/>
</dbReference>
<protein>
    <submittedName>
        <fullName evidence="5">FAD-binding protein</fullName>
    </submittedName>
</protein>
<proteinExistence type="predicted"/>
<dbReference type="GO" id="GO:0016709">
    <property type="term" value="F:oxidoreductase activity, acting on paired donors, with incorporation or reduction of molecular oxygen, NAD(P)H as one donor, and incorporation of one atom of oxygen"/>
    <property type="evidence" value="ECO:0007669"/>
    <property type="project" value="UniProtKB-ARBA"/>
</dbReference>
<dbReference type="InterPro" id="IPR002938">
    <property type="entry name" value="FAD-bd"/>
</dbReference>
<dbReference type="PANTHER" id="PTHR43004">
    <property type="entry name" value="TRK SYSTEM POTASSIUM UPTAKE PROTEIN"/>
    <property type="match status" value="1"/>
</dbReference>
<dbReference type="RefSeq" id="WP_152769657.1">
    <property type="nucleotide sequence ID" value="NZ_VJZC01000009.1"/>
</dbReference>
<comment type="caution">
    <text evidence="5">The sequence shown here is derived from an EMBL/GenBank/DDBJ whole genome shotgun (WGS) entry which is preliminary data.</text>
</comment>
<dbReference type="Gene3D" id="3.30.9.10">
    <property type="entry name" value="D-Amino Acid Oxidase, subunit A, domain 2"/>
    <property type="match status" value="1"/>
</dbReference>
<dbReference type="Gene3D" id="3.40.30.120">
    <property type="match status" value="1"/>
</dbReference>
<comment type="cofactor">
    <cofactor evidence="1">
        <name>FAD</name>
        <dbReference type="ChEBI" id="CHEBI:57692"/>
    </cofactor>
</comment>
<dbReference type="EMBL" id="VJZC01000009">
    <property type="protein sequence ID" value="MPY56182.1"/>
    <property type="molecule type" value="Genomic_DNA"/>
</dbReference>
<keyword evidence="6" id="KW-1185">Reference proteome</keyword>
<dbReference type="PRINTS" id="PR00420">
    <property type="entry name" value="RNGMNOXGNASE"/>
</dbReference>
<evidence type="ECO:0000313" key="6">
    <source>
        <dbReference type="Proteomes" id="UP000400924"/>
    </source>
</evidence>
<evidence type="ECO:0000256" key="2">
    <source>
        <dbReference type="ARBA" id="ARBA00022630"/>
    </source>
</evidence>
<sequence length="536" mass="58690">MAEDEFDVLIVGGGPAGLCSSIALSRRGVRSLLVEKHAGTAPLPKALHLSSRTMEVLHGWEVDDMLRPLALPLGDHALFAGSSLADPDHVRHPIWPDNPDVSRQRSVLISQEILEPALLAAAEKIRPGELRFSTRLTDLREDDGPWEPGVVARVEGPDGTRTVRAKWVIGADGADSTVRRVAGIDFPGKDVHRSVNILFRADLRTLVSDRRSAFYHVHNDIVHTLLAVVDNEWFWRLHVVLGDGETYADYADERRQLELVRAAVGVPGLEVELHSCYPWTGSARVASRYRSGRLLLAGDAAHVNPPSGGLGMNAGIQDVHNLVWKLVAVVRGQADEGLLDTYEQERRPTAVRTVAEAVRNHEYEEAPALTERDRRRKHARRRQDGLVLGHHYTEGAFVPDGSAAPEVAEPYSDFVPVGRPGHRAPHLWVTWQGRRTSLLDVFAEDRCTLLVAGPRSDPWADVLPPATQLITVGIGAAAVPEQEAEFREIYGLSPGGAVLVRPDGIVALRMRHRPDTTGARASLADAVEAMHLSETG</sequence>
<reference evidence="5 6" key="1">
    <citation type="submission" date="2019-07" db="EMBL/GenBank/DDBJ databases">
        <title>New species of Amycolatopsis and Streptomyces.</title>
        <authorList>
            <person name="Duangmal K."/>
            <person name="Teo W.F.A."/>
            <person name="Lipun K."/>
        </authorList>
    </citation>
    <scope>NUCLEOTIDE SEQUENCE [LARGE SCALE GENOMIC DNA]</scope>
    <source>
        <strain evidence="5 6">NBRC 106415</strain>
    </source>
</reference>
<accession>A0A5N8X9R4</accession>
<dbReference type="SUPFAM" id="SSF51905">
    <property type="entry name" value="FAD/NAD(P)-binding domain"/>
    <property type="match status" value="1"/>
</dbReference>
<dbReference type="Pfam" id="PF01494">
    <property type="entry name" value="FAD_binding_3"/>
    <property type="match status" value="1"/>
</dbReference>